<organism evidence="1 2">
    <name type="scientific">Aquimarina addita</name>
    <dbReference type="NCBI Taxonomy" id="870485"/>
    <lineage>
        <taxon>Bacteria</taxon>
        <taxon>Pseudomonadati</taxon>
        <taxon>Bacteroidota</taxon>
        <taxon>Flavobacteriia</taxon>
        <taxon>Flavobacteriales</taxon>
        <taxon>Flavobacteriaceae</taxon>
        <taxon>Aquimarina</taxon>
    </lineage>
</organism>
<dbReference type="RefSeq" id="WP_344926168.1">
    <property type="nucleotide sequence ID" value="NZ_BAABCW010000004.1"/>
</dbReference>
<reference evidence="2" key="1">
    <citation type="journal article" date="2019" name="Int. J. Syst. Evol. Microbiol.">
        <title>The Global Catalogue of Microorganisms (GCM) 10K type strain sequencing project: providing services to taxonomists for standard genome sequencing and annotation.</title>
        <authorList>
            <consortium name="The Broad Institute Genomics Platform"/>
            <consortium name="The Broad Institute Genome Sequencing Center for Infectious Disease"/>
            <person name="Wu L."/>
            <person name="Ma J."/>
        </authorList>
    </citation>
    <scope>NUCLEOTIDE SEQUENCE [LARGE SCALE GENOMIC DNA]</scope>
    <source>
        <strain evidence="2">JCM 17106</strain>
    </source>
</reference>
<gene>
    <name evidence="1" type="ORF">GCM10022393_15340</name>
</gene>
<dbReference type="Proteomes" id="UP001500459">
    <property type="component" value="Unassembled WGS sequence"/>
</dbReference>
<evidence type="ECO:0000313" key="1">
    <source>
        <dbReference type="EMBL" id="GAA4115252.1"/>
    </source>
</evidence>
<dbReference type="EMBL" id="BAABCW010000004">
    <property type="protein sequence ID" value="GAA4115252.1"/>
    <property type="molecule type" value="Genomic_DNA"/>
</dbReference>
<evidence type="ECO:0008006" key="3">
    <source>
        <dbReference type="Google" id="ProtNLM"/>
    </source>
</evidence>
<proteinExistence type="predicted"/>
<comment type="caution">
    <text evidence="1">The sequence shown here is derived from an EMBL/GenBank/DDBJ whole genome shotgun (WGS) entry which is preliminary data.</text>
</comment>
<sequence length="109" mass="12423">MNEKSEKDIITAYEQKGYTCSFRYEKECLVENASKKAFSPEQIFVVAEHRFEGMSNPSDMSILYVLETNNNLKGTLLIGYGPTGNLELSDFFNKIPTSNFSNKENIFTD</sequence>
<protein>
    <recommendedName>
        <fullName evidence="3">Phosphoribosylpyrophosphate synthetase</fullName>
    </recommendedName>
</protein>
<accession>A0ABP7XH64</accession>
<evidence type="ECO:0000313" key="2">
    <source>
        <dbReference type="Proteomes" id="UP001500459"/>
    </source>
</evidence>
<name>A0ABP7XH64_9FLAO</name>
<keyword evidence="2" id="KW-1185">Reference proteome</keyword>